<dbReference type="SUPFAM" id="SSF48452">
    <property type="entry name" value="TPR-like"/>
    <property type="match status" value="1"/>
</dbReference>
<keyword evidence="5" id="KW-1185">Reference proteome</keyword>
<dbReference type="Gene3D" id="1.25.40.10">
    <property type="entry name" value="Tetratricopeptide repeat domain"/>
    <property type="match status" value="1"/>
</dbReference>
<organism evidence="4 5">
    <name type="scientific">Paenimyroides aestuarii</name>
    <dbReference type="NCBI Taxonomy" id="2968490"/>
    <lineage>
        <taxon>Bacteria</taxon>
        <taxon>Pseudomonadati</taxon>
        <taxon>Bacteroidota</taxon>
        <taxon>Flavobacteriia</taxon>
        <taxon>Flavobacteriales</taxon>
        <taxon>Flavobacteriaceae</taxon>
        <taxon>Paenimyroides</taxon>
    </lineage>
</organism>
<feature type="transmembrane region" description="Helical" evidence="2">
    <location>
        <begin position="384"/>
        <end position="404"/>
    </location>
</feature>
<protein>
    <submittedName>
        <fullName evidence="4">Histidine kinase</fullName>
    </submittedName>
</protein>
<dbReference type="InterPro" id="IPR019734">
    <property type="entry name" value="TPR_rpt"/>
</dbReference>
<accession>A0ABY5NQX5</accession>
<dbReference type="EMBL" id="CP102382">
    <property type="protein sequence ID" value="UUV20863.1"/>
    <property type="molecule type" value="Genomic_DNA"/>
</dbReference>
<sequence length="627" mass="73755">MAKWFIQIIFWFFFLMLQMSCSKSKDLPEKLRTTQKLATIPLRFDTLNASQRMAVSDSMAQLFKTDNDTLNPVYHYFKAYQFKLNNENERAKNQLQKIAGSIPAEWKVLKSYEMLNISIANTTTIPSGTFNEIYQAIQEAEKQQSQYTYRYYDLLAKAYFNNRQTEKAKEFSDVHFQKHPFKSHPIIKQRYFDISFLLAERLGEEQLMQTYLDSCRTLATRTLDSLALMRTYEYEAQLRIRQNRFDEAIQAEKLYFDYLKKNNNLYVFAFNNLAQLYLKAKRYNEALSYYQQGLNWANEHHPESNLNPIYNGMSGVYAIMGDYKNAYITLDSLVQWDKRNAEKIQAQKIAELHAAYDTEKKETAIKILESTNATNQKIIAQQKWMFGISALVFLLVVLFMYNYYRQRVLSEQNKHLALENKKLLLEQKYSQMQLNPHFIFNAISNLQGLIGSGNKRVANEYLVAFSKLMRHVLEHNRQDFISLEQEIESLKNYLKLQQIRYENKFEYTIEINGLDTENIGVPPMLLQPFVENTIEHGFKKIDYLGQIHIQFAKNVQQLQITITDNGTSTPKPMNPSKKSLSTKIIQERLDLLFNRKELKAGFQSRRLNNENQTGYEVILHFPIEPLN</sequence>
<evidence type="ECO:0000256" key="1">
    <source>
        <dbReference type="PROSITE-ProRule" id="PRU00339"/>
    </source>
</evidence>
<dbReference type="InterPro" id="IPR011990">
    <property type="entry name" value="TPR-like_helical_dom_sf"/>
</dbReference>
<evidence type="ECO:0000256" key="2">
    <source>
        <dbReference type="SAM" id="Phobius"/>
    </source>
</evidence>
<dbReference type="PROSITE" id="PS50005">
    <property type="entry name" value="TPR"/>
    <property type="match status" value="1"/>
</dbReference>
<dbReference type="Gene3D" id="3.30.565.10">
    <property type="entry name" value="Histidine kinase-like ATPase, C-terminal domain"/>
    <property type="match status" value="1"/>
</dbReference>
<evidence type="ECO:0000313" key="4">
    <source>
        <dbReference type="EMBL" id="UUV20863.1"/>
    </source>
</evidence>
<feature type="repeat" description="TPR" evidence="1">
    <location>
        <begin position="267"/>
        <end position="300"/>
    </location>
</feature>
<keyword evidence="2" id="KW-0472">Membrane</keyword>
<feature type="domain" description="Signal transduction histidine kinase internal region" evidence="3">
    <location>
        <begin position="426"/>
        <end position="505"/>
    </location>
</feature>
<keyword evidence="2" id="KW-1133">Transmembrane helix</keyword>
<dbReference type="RefSeq" id="WP_257498777.1">
    <property type="nucleotide sequence ID" value="NZ_CP102382.1"/>
</dbReference>
<dbReference type="PANTHER" id="PTHR34220:SF7">
    <property type="entry name" value="SENSOR HISTIDINE KINASE YPDA"/>
    <property type="match status" value="1"/>
</dbReference>
<dbReference type="InterPro" id="IPR010559">
    <property type="entry name" value="Sig_transdc_His_kin_internal"/>
</dbReference>
<dbReference type="Pfam" id="PF06580">
    <property type="entry name" value="His_kinase"/>
    <property type="match status" value="1"/>
</dbReference>
<gene>
    <name evidence="4" type="ORF">NPX36_11110</name>
</gene>
<name>A0ABY5NQX5_9FLAO</name>
<keyword evidence="4" id="KW-0418">Kinase</keyword>
<keyword evidence="1" id="KW-0802">TPR repeat</keyword>
<dbReference type="PANTHER" id="PTHR34220">
    <property type="entry name" value="SENSOR HISTIDINE KINASE YPDA"/>
    <property type="match status" value="1"/>
</dbReference>
<dbReference type="Proteomes" id="UP001317001">
    <property type="component" value="Chromosome"/>
</dbReference>
<evidence type="ECO:0000259" key="3">
    <source>
        <dbReference type="Pfam" id="PF06580"/>
    </source>
</evidence>
<keyword evidence="2" id="KW-0812">Transmembrane</keyword>
<dbReference type="SUPFAM" id="SSF55874">
    <property type="entry name" value="ATPase domain of HSP90 chaperone/DNA topoisomerase II/histidine kinase"/>
    <property type="match status" value="1"/>
</dbReference>
<reference evidence="4 5" key="1">
    <citation type="submission" date="2022-08" db="EMBL/GenBank/DDBJ databases">
        <title>Myroides zhujiangensis sp. nov., a novel bacterium isolated from sediment in the Pearl River Estuary.</title>
        <authorList>
            <person name="Cui L."/>
        </authorList>
    </citation>
    <scope>NUCLEOTIDE SEQUENCE [LARGE SCALE GENOMIC DNA]</scope>
    <source>
        <strain evidence="4 5">SCSIO 72103</strain>
    </source>
</reference>
<dbReference type="InterPro" id="IPR050640">
    <property type="entry name" value="Bact_2-comp_sensor_kinase"/>
</dbReference>
<evidence type="ECO:0000313" key="5">
    <source>
        <dbReference type="Proteomes" id="UP001317001"/>
    </source>
</evidence>
<dbReference type="GO" id="GO:0016301">
    <property type="term" value="F:kinase activity"/>
    <property type="evidence" value="ECO:0007669"/>
    <property type="project" value="UniProtKB-KW"/>
</dbReference>
<proteinExistence type="predicted"/>
<keyword evidence="4" id="KW-0808">Transferase</keyword>
<dbReference type="InterPro" id="IPR036890">
    <property type="entry name" value="HATPase_C_sf"/>
</dbReference>